<dbReference type="InterPro" id="IPR023801">
    <property type="entry name" value="His_deacetylse_dom"/>
</dbReference>
<reference evidence="4 5" key="1">
    <citation type="submission" date="2022-01" db="EMBL/GenBank/DDBJ databases">
        <title>Whole genome-based taxonomy of the Shewanellaceae.</title>
        <authorList>
            <person name="Martin-Rodriguez A.J."/>
        </authorList>
    </citation>
    <scope>NUCLEOTIDE SEQUENCE [LARGE SCALE GENOMIC DNA]</scope>
    <source>
        <strain evidence="4 5">DSM 24955</strain>
    </source>
</reference>
<evidence type="ECO:0000313" key="5">
    <source>
        <dbReference type="Proteomes" id="UP001202134"/>
    </source>
</evidence>
<comment type="similarity">
    <text evidence="1">Belongs to the histone deacetylase family.</text>
</comment>
<dbReference type="InterPro" id="IPR044150">
    <property type="entry name" value="HDAC_classIV"/>
</dbReference>
<dbReference type="PANTHER" id="PTHR10625:SF19">
    <property type="entry name" value="HISTONE DEACETYLASE 12"/>
    <property type="match status" value="1"/>
</dbReference>
<dbReference type="SUPFAM" id="SSF52768">
    <property type="entry name" value="Arginase/deacetylase"/>
    <property type="match status" value="1"/>
</dbReference>
<evidence type="ECO:0000313" key="4">
    <source>
        <dbReference type="EMBL" id="MCL1046179.1"/>
    </source>
</evidence>
<sequence length="301" mass="33730">MSIPLVYHASYSKLALPSTHRFPTSKYQLLQQYLLNNQIAKPSDFHSPEMIQVEVLKQVHQDKYVDDFIDNKLDLKVMRRIGFPWSEALLNRTLHAVSGTSLCANLAIEHGVSLHLSGGYHHAHYDFGSGFCIFNDLIVAANGMISNGKATKVLIIDCDVHQGDGTATLSSQFDNIISCSFHCLKNFPSRKPHSDHDIEFDKGIDDRHFLHSLEQVVPYLINIHQPDLILYDAGVDIHRDDDLGYLNISTAGILARDKFIFKTAKQANIPIAAVIGGGYSRNEAELTHRHSQLFIAANSIW</sequence>
<dbReference type="Pfam" id="PF00850">
    <property type="entry name" value="Hist_deacetyl"/>
    <property type="match status" value="1"/>
</dbReference>
<dbReference type="InterPro" id="IPR023696">
    <property type="entry name" value="Ureohydrolase_dom_sf"/>
</dbReference>
<evidence type="ECO:0000259" key="3">
    <source>
        <dbReference type="Pfam" id="PF00850"/>
    </source>
</evidence>
<name>A0ABT0KRA4_9GAMM</name>
<dbReference type="PRINTS" id="PR01270">
    <property type="entry name" value="HDASUPER"/>
</dbReference>
<dbReference type="EMBL" id="JAKIKU010000006">
    <property type="protein sequence ID" value="MCL1046179.1"/>
    <property type="molecule type" value="Genomic_DNA"/>
</dbReference>
<dbReference type="InterPro" id="IPR037138">
    <property type="entry name" value="His_deacetylse_dom_sf"/>
</dbReference>
<keyword evidence="5" id="KW-1185">Reference proteome</keyword>
<evidence type="ECO:0000256" key="2">
    <source>
        <dbReference type="ARBA" id="ARBA00022801"/>
    </source>
</evidence>
<keyword evidence="2" id="KW-0378">Hydrolase</keyword>
<dbReference type="RefSeq" id="WP_248955948.1">
    <property type="nucleotide sequence ID" value="NZ_JAKIKU010000006.1"/>
</dbReference>
<dbReference type="Gene3D" id="3.40.800.20">
    <property type="entry name" value="Histone deacetylase domain"/>
    <property type="match status" value="1"/>
</dbReference>
<protein>
    <submittedName>
        <fullName evidence="4">Histone deacetylase</fullName>
    </submittedName>
</protein>
<organism evidence="4 5">
    <name type="scientific">Shewanella electrodiphila</name>
    <dbReference type="NCBI Taxonomy" id="934143"/>
    <lineage>
        <taxon>Bacteria</taxon>
        <taxon>Pseudomonadati</taxon>
        <taxon>Pseudomonadota</taxon>
        <taxon>Gammaproteobacteria</taxon>
        <taxon>Alteromonadales</taxon>
        <taxon>Shewanellaceae</taxon>
        <taxon>Shewanella</taxon>
    </lineage>
</organism>
<dbReference type="CDD" id="cd09993">
    <property type="entry name" value="HDAC_classIV"/>
    <property type="match status" value="1"/>
</dbReference>
<dbReference type="Proteomes" id="UP001202134">
    <property type="component" value="Unassembled WGS sequence"/>
</dbReference>
<evidence type="ECO:0000256" key="1">
    <source>
        <dbReference type="ARBA" id="ARBA00005947"/>
    </source>
</evidence>
<dbReference type="PANTHER" id="PTHR10625">
    <property type="entry name" value="HISTONE DEACETYLASE HDAC1-RELATED"/>
    <property type="match status" value="1"/>
</dbReference>
<gene>
    <name evidence="4" type="ORF">L2737_12685</name>
</gene>
<accession>A0ABT0KRA4</accession>
<proteinExistence type="inferred from homology"/>
<dbReference type="InterPro" id="IPR000286">
    <property type="entry name" value="HDACs"/>
</dbReference>
<feature type="domain" description="Histone deacetylase" evidence="3">
    <location>
        <begin position="20"/>
        <end position="284"/>
    </location>
</feature>
<comment type="caution">
    <text evidence="4">The sequence shown here is derived from an EMBL/GenBank/DDBJ whole genome shotgun (WGS) entry which is preliminary data.</text>
</comment>